<evidence type="ECO:0000256" key="1">
    <source>
        <dbReference type="ARBA" id="ARBA00004251"/>
    </source>
</evidence>
<evidence type="ECO:0000256" key="11">
    <source>
        <dbReference type="ARBA" id="ARBA00022741"/>
    </source>
</evidence>
<dbReference type="SMART" id="SM00668">
    <property type="entry name" value="CTLH"/>
    <property type="match status" value="4"/>
</dbReference>
<keyword evidence="8" id="KW-0812">Transmembrane</keyword>
<dbReference type="GO" id="GO:0004714">
    <property type="term" value="F:transmembrane receptor protein tyrosine kinase activity"/>
    <property type="evidence" value="ECO:0007669"/>
    <property type="project" value="InterPro"/>
</dbReference>
<reference evidence="21 22" key="1">
    <citation type="journal article" date="2016" name="Sci. Rep.">
        <title>The genome sequence of the outbreeding globe artichoke constructed de novo incorporating a phase-aware low-pass sequencing strategy of F1 progeny.</title>
        <authorList>
            <person name="Scaglione D."/>
            <person name="Reyes-Chin-Wo S."/>
            <person name="Acquadro A."/>
            <person name="Froenicke L."/>
            <person name="Portis E."/>
            <person name="Beitel C."/>
            <person name="Tirone M."/>
            <person name="Mauro R."/>
            <person name="Lo Monaco A."/>
            <person name="Mauromicale G."/>
            <person name="Faccioli P."/>
            <person name="Cattivelli L."/>
            <person name="Rieseberg L."/>
            <person name="Michelmore R."/>
            <person name="Lanteri S."/>
        </authorList>
    </citation>
    <scope>NUCLEOTIDE SEQUENCE [LARGE SCALE GENOMIC DNA]</scope>
    <source>
        <strain evidence="21">2C</strain>
    </source>
</reference>
<organism evidence="21 22">
    <name type="scientific">Cynara cardunculus var. scolymus</name>
    <name type="common">Globe artichoke</name>
    <name type="synonym">Cynara scolymus</name>
    <dbReference type="NCBI Taxonomy" id="59895"/>
    <lineage>
        <taxon>Eukaryota</taxon>
        <taxon>Viridiplantae</taxon>
        <taxon>Streptophyta</taxon>
        <taxon>Embryophyta</taxon>
        <taxon>Tracheophyta</taxon>
        <taxon>Spermatophyta</taxon>
        <taxon>Magnoliopsida</taxon>
        <taxon>eudicotyledons</taxon>
        <taxon>Gunneridae</taxon>
        <taxon>Pentapetalae</taxon>
        <taxon>asterids</taxon>
        <taxon>campanulids</taxon>
        <taxon>Asterales</taxon>
        <taxon>Asteraceae</taxon>
        <taxon>Carduoideae</taxon>
        <taxon>Cardueae</taxon>
        <taxon>Carduinae</taxon>
        <taxon>Cynara</taxon>
    </lineage>
</organism>
<evidence type="ECO:0000256" key="2">
    <source>
        <dbReference type="ARBA" id="ARBA00008536"/>
    </source>
</evidence>
<comment type="subcellular location">
    <subcellularLocation>
        <location evidence="1">Cell membrane</location>
        <topology evidence="1">Single-pass type I membrane protein</topology>
    </subcellularLocation>
</comment>
<dbReference type="GO" id="GO:0005524">
    <property type="term" value="F:ATP binding"/>
    <property type="evidence" value="ECO:0007669"/>
    <property type="project" value="UniProtKB-UniRule"/>
</dbReference>
<evidence type="ECO:0000256" key="16">
    <source>
        <dbReference type="ARBA" id="ARBA00023170"/>
    </source>
</evidence>
<dbReference type="InterPro" id="IPR006595">
    <property type="entry name" value="CTLH_C"/>
</dbReference>
<feature type="domain" description="Protein kinase" evidence="19">
    <location>
        <begin position="584"/>
        <end position="861"/>
    </location>
</feature>
<keyword evidence="10" id="KW-0677">Repeat</keyword>
<dbReference type="PANTHER" id="PTHR27003">
    <property type="entry name" value="OS07G0166700 PROTEIN"/>
    <property type="match status" value="1"/>
</dbReference>
<dbReference type="InterPro" id="IPR045272">
    <property type="entry name" value="ANXUR1/2-like"/>
</dbReference>
<dbReference type="InterPro" id="IPR000719">
    <property type="entry name" value="Prot_kinase_dom"/>
</dbReference>
<dbReference type="GO" id="GO:0005886">
    <property type="term" value="C:plasma membrane"/>
    <property type="evidence" value="ECO:0007669"/>
    <property type="project" value="UniProtKB-SubCell"/>
</dbReference>
<dbReference type="Gene3D" id="1.10.510.10">
    <property type="entry name" value="Transferase(Phosphotransferase) domain 1"/>
    <property type="match status" value="2"/>
</dbReference>
<feature type="domain" description="CTLH" evidence="20">
    <location>
        <begin position="389"/>
        <end position="448"/>
    </location>
</feature>
<evidence type="ECO:0000256" key="14">
    <source>
        <dbReference type="ARBA" id="ARBA00022989"/>
    </source>
</evidence>
<dbReference type="InterPro" id="IPR008271">
    <property type="entry name" value="Ser/Thr_kinase_AS"/>
</dbReference>
<sequence length="1119" mass="129908">MMLSRYRHNNIVSLLGFCDENDEKILVYEYASKRSLDLYLRNDDLTWIQRLKICIGAAHGLAYLHNPVGTQFRVLHRDIKSSNILLDVNWNAMISDFGLSKFGPANQQFTFLVSSPVGTIGYCDPLYVETGFLTKESDVYSFGVVLFEVLCGRLCVSNNNDKRQPLTRLARECYEQNRINDIIYGSIKDEINPNSLKVFTTIAYQCLNRDREERPLMTEIVKVLETALDYQANKESWKLCDTADSSSPEVSLLKQTHPFNMMYIEDQAQAGEWDEVERYLRGFTRVEDNPYSTKIFFEIRKQKYLEALDRQVLQNEQLSMYGDTKMARVTTLFELKKLIKANPVFKGKLAYPIIKASRPLQRLNVSTNFARICERVEATSVRSDQEPDFFFDMKYFEDQVEAGAWDEVERYLCRFTEVSEKNPSSMQIFFEIRNQKYFEALYRQVLWSMYDRVKAVEILVEELKVVSTFNKELFEDITHLITFENHSPVAGEGEPERENRSGSRCRPVAVAVAGEGESGREKDDAILLSFVGHHISTNHHRSQSVVLWSFYFCFCSTIKAMSHIKEFEHLKVQLEAILLATNNLAVENFIGKGGFGKVYKGEIDVHSKGKSMVAFKRLDRAFGQGNPEFWKEIMMLSRCRHENIVSLLGFCDEGDEKILIYEYASKRSLDLYLNRDDLSWLQRLKICFGAACGLAYLHNPIEDQLRVLHRDIKSSNILLDENWNAMISDFGLSKLGPINQEFTFLISQTVGTVGYCDPLYAEMGFLSKESDVYSFGVVLFEVLCGRLCYRNNNDSDKLLAGLAKECYEQNRVNDIIYGNIKDDIDPSSLKVFTTIAYRCLKRDHKERPLMTEIVKALETALHYQANKESWEFSDTVDFFHPEASMLGQTDFFNRMYFECQVQAGEWDEAERYLGGFTKVFDNRYSFKMFFDLRKQKYLEALDRQVLYYIFMQHEKLPEYGDTKHARSNILLELKGLIGINPLLKEKPQSPLVRASQARQRALDHEMAFFFNMKYFEDQVQAGKWDEVERYLCRFTEVAENPWNDLSKAVEILVRDLKAVSTFNKELFKEITQLITLDDFRLNKDIKSARSIMLVEVTKLIEANPLLRDIDMFHGLWAEN</sequence>
<dbReference type="InterPro" id="IPR017441">
    <property type="entry name" value="Protein_kinase_ATP_BS"/>
</dbReference>
<keyword evidence="4" id="KW-1003">Cell membrane</keyword>
<keyword evidence="11 18" id="KW-0547">Nucleotide-binding</keyword>
<dbReference type="InterPro" id="IPR054080">
    <property type="entry name" value="TPR1-like_2nd"/>
</dbReference>
<dbReference type="PANTHER" id="PTHR27003:SF467">
    <property type="entry name" value="PROTEIN KINASE DOMAIN-CONTAINING PROTEIN"/>
    <property type="match status" value="1"/>
</dbReference>
<dbReference type="Proteomes" id="UP000243975">
    <property type="component" value="Unassembled WGS sequence"/>
</dbReference>
<dbReference type="SMART" id="SM00220">
    <property type="entry name" value="S_TKc"/>
    <property type="match status" value="2"/>
</dbReference>
<feature type="domain" description="Protein kinase" evidence="19">
    <location>
        <begin position="1"/>
        <end position="228"/>
    </location>
</feature>
<dbReference type="PROSITE" id="PS50897">
    <property type="entry name" value="CTLH"/>
    <property type="match status" value="3"/>
</dbReference>
<dbReference type="AlphaFoldDB" id="A0A103XJ16"/>
<keyword evidence="5" id="KW-0723">Serine/threonine-protein kinase</keyword>
<dbReference type="FunFam" id="1.10.510.10:FF:000240">
    <property type="entry name" value="Lectin-domain containing receptor kinase A4.3"/>
    <property type="match status" value="2"/>
</dbReference>
<evidence type="ECO:0000256" key="4">
    <source>
        <dbReference type="ARBA" id="ARBA00022475"/>
    </source>
</evidence>
<feature type="domain" description="CTLH" evidence="20">
    <location>
        <begin position="890"/>
        <end position="948"/>
    </location>
</feature>
<comment type="similarity">
    <text evidence="3">In the C-terminal section; belongs to the protein kinase superfamily. Ser/Thr protein kinase family.</text>
</comment>
<keyword evidence="13 18" id="KW-0067">ATP-binding</keyword>
<evidence type="ECO:0000256" key="3">
    <source>
        <dbReference type="ARBA" id="ARBA00010217"/>
    </source>
</evidence>
<dbReference type="GO" id="GO:0004674">
    <property type="term" value="F:protein serine/threonine kinase activity"/>
    <property type="evidence" value="ECO:0007669"/>
    <property type="project" value="UniProtKB-KW"/>
</dbReference>
<protein>
    <submittedName>
        <fullName evidence="21">CTLH, C-terminal LisH motif-containing protein</fullName>
    </submittedName>
</protein>
<evidence type="ECO:0000313" key="21">
    <source>
        <dbReference type="EMBL" id="KVH91638.1"/>
    </source>
</evidence>
<evidence type="ECO:0000256" key="8">
    <source>
        <dbReference type="ARBA" id="ARBA00022692"/>
    </source>
</evidence>
<dbReference type="Pfam" id="PF21889">
    <property type="entry name" value="TPR1-like_2nd"/>
    <property type="match status" value="6"/>
</dbReference>
<keyword evidence="6" id="KW-0853">WD repeat</keyword>
<keyword evidence="22" id="KW-1185">Reference proteome</keyword>
<evidence type="ECO:0000256" key="7">
    <source>
        <dbReference type="ARBA" id="ARBA00022679"/>
    </source>
</evidence>
<feature type="binding site" evidence="18">
    <location>
        <position position="616"/>
    </location>
    <ligand>
        <name>ATP</name>
        <dbReference type="ChEBI" id="CHEBI:30616"/>
    </ligand>
</feature>
<dbReference type="Pfam" id="PF00069">
    <property type="entry name" value="Pkinase"/>
    <property type="match status" value="2"/>
</dbReference>
<keyword evidence="12" id="KW-0418">Kinase</keyword>
<feature type="domain" description="CTLH" evidence="20">
    <location>
        <begin position="257"/>
        <end position="315"/>
    </location>
</feature>
<dbReference type="GO" id="GO:0009506">
    <property type="term" value="C:plasmodesma"/>
    <property type="evidence" value="ECO:0007669"/>
    <property type="project" value="TreeGrafter"/>
</dbReference>
<evidence type="ECO:0000256" key="12">
    <source>
        <dbReference type="ARBA" id="ARBA00022777"/>
    </source>
</evidence>
<dbReference type="SUPFAM" id="SSF56112">
    <property type="entry name" value="Protein kinase-like (PK-like)"/>
    <property type="match status" value="2"/>
</dbReference>
<keyword evidence="15" id="KW-0472">Membrane</keyword>
<dbReference type="PROSITE" id="PS00107">
    <property type="entry name" value="PROTEIN_KINASE_ATP"/>
    <property type="match status" value="1"/>
</dbReference>
<dbReference type="PROSITE" id="PS00108">
    <property type="entry name" value="PROTEIN_KINASE_ST"/>
    <property type="match status" value="2"/>
</dbReference>
<dbReference type="EMBL" id="LEKV01004915">
    <property type="protein sequence ID" value="KVH91638.1"/>
    <property type="molecule type" value="Genomic_DNA"/>
</dbReference>
<comment type="caution">
    <text evidence="21">The sequence shown here is derived from an EMBL/GenBank/DDBJ whole genome shotgun (WGS) entry which is preliminary data.</text>
</comment>
<evidence type="ECO:0000256" key="6">
    <source>
        <dbReference type="ARBA" id="ARBA00022574"/>
    </source>
</evidence>
<dbReference type="STRING" id="59895.A0A103XJ16"/>
<dbReference type="InterPro" id="IPR011009">
    <property type="entry name" value="Kinase-like_dom_sf"/>
</dbReference>
<keyword evidence="14" id="KW-1133">Transmembrane helix</keyword>
<keyword evidence="17" id="KW-0325">Glycoprotein</keyword>
<evidence type="ECO:0000256" key="10">
    <source>
        <dbReference type="ARBA" id="ARBA00022737"/>
    </source>
</evidence>
<evidence type="ECO:0000256" key="17">
    <source>
        <dbReference type="ARBA" id="ARBA00023180"/>
    </source>
</evidence>
<keyword evidence="9" id="KW-0732">Signal</keyword>
<gene>
    <name evidence="21" type="ORF">Ccrd_006353</name>
</gene>
<keyword evidence="7" id="KW-0808">Transferase</keyword>
<evidence type="ECO:0000256" key="9">
    <source>
        <dbReference type="ARBA" id="ARBA00022729"/>
    </source>
</evidence>
<comment type="similarity">
    <text evidence="2">In the N-terminal section; belongs to the leguminous lectin family.</text>
</comment>
<evidence type="ECO:0000259" key="19">
    <source>
        <dbReference type="PROSITE" id="PS50011"/>
    </source>
</evidence>
<evidence type="ECO:0000256" key="13">
    <source>
        <dbReference type="ARBA" id="ARBA00022840"/>
    </source>
</evidence>
<evidence type="ECO:0000256" key="15">
    <source>
        <dbReference type="ARBA" id="ARBA00023136"/>
    </source>
</evidence>
<keyword evidence="16" id="KW-0675">Receptor</keyword>
<evidence type="ECO:0000256" key="18">
    <source>
        <dbReference type="PROSITE-ProRule" id="PRU10141"/>
    </source>
</evidence>
<evidence type="ECO:0000259" key="20">
    <source>
        <dbReference type="PROSITE" id="PS50897"/>
    </source>
</evidence>
<evidence type="ECO:0000256" key="5">
    <source>
        <dbReference type="ARBA" id="ARBA00022527"/>
    </source>
</evidence>
<accession>A0A103XJ16</accession>
<proteinExistence type="inferred from homology"/>
<dbReference type="GO" id="GO:0002229">
    <property type="term" value="P:defense response to oomycetes"/>
    <property type="evidence" value="ECO:0007669"/>
    <property type="project" value="UniProtKB-ARBA"/>
</dbReference>
<dbReference type="FunFam" id="3.30.200.20:FF:000039">
    <property type="entry name" value="receptor-like protein kinase FERONIA"/>
    <property type="match status" value="1"/>
</dbReference>
<dbReference type="Gene3D" id="3.30.200.20">
    <property type="entry name" value="Phosphorylase Kinase, domain 1"/>
    <property type="match status" value="2"/>
</dbReference>
<dbReference type="PROSITE" id="PS50011">
    <property type="entry name" value="PROTEIN_KINASE_DOM"/>
    <property type="match status" value="2"/>
</dbReference>
<evidence type="ECO:0000313" key="22">
    <source>
        <dbReference type="Proteomes" id="UP000243975"/>
    </source>
</evidence>
<dbReference type="Gramene" id="KVH91638">
    <property type="protein sequence ID" value="KVH91638"/>
    <property type="gene ID" value="Ccrd_006353"/>
</dbReference>
<name>A0A103XJ16_CYNCS</name>